<sequence>MSSSVSKVKLIQGAEERNPPTHPSTDARLKSVRYKDSVHAAVLPPSGPVDTEPSGSGAFHLLRANRGIAAHGKKTNG</sequence>
<dbReference type="AlphaFoldDB" id="A0A498LNY8"/>
<proteinExistence type="predicted"/>
<evidence type="ECO:0000313" key="3">
    <source>
        <dbReference type="Proteomes" id="UP000290572"/>
    </source>
</evidence>
<evidence type="ECO:0000256" key="1">
    <source>
        <dbReference type="SAM" id="MobiDB-lite"/>
    </source>
</evidence>
<feature type="compositionally biased region" description="Basic and acidic residues" evidence="1">
    <location>
        <begin position="14"/>
        <end position="28"/>
    </location>
</feature>
<dbReference type="Proteomes" id="UP000290572">
    <property type="component" value="Unassembled WGS sequence"/>
</dbReference>
<feature type="region of interest" description="Disordered" evidence="1">
    <location>
        <begin position="1"/>
        <end position="28"/>
    </location>
</feature>
<name>A0A498LNY8_LABRO</name>
<feature type="region of interest" description="Disordered" evidence="1">
    <location>
        <begin position="41"/>
        <end position="77"/>
    </location>
</feature>
<protein>
    <submittedName>
        <fullName evidence="2">Uncharacterized protein</fullName>
    </submittedName>
</protein>
<reference evidence="2 3" key="1">
    <citation type="submission" date="2018-03" db="EMBL/GenBank/DDBJ databases">
        <title>Draft genome sequence of Rohu Carp (Labeo rohita).</title>
        <authorList>
            <person name="Das P."/>
            <person name="Kushwaha B."/>
            <person name="Joshi C.G."/>
            <person name="Kumar D."/>
            <person name="Nagpure N.S."/>
            <person name="Sahoo L."/>
            <person name="Das S.P."/>
            <person name="Bit A."/>
            <person name="Patnaik S."/>
            <person name="Meher P.K."/>
            <person name="Jayasankar P."/>
            <person name="Koringa P.G."/>
            <person name="Patel N.V."/>
            <person name="Hinsu A.T."/>
            <person name="Kumar R."/>
            <person name="Pandey M."/>
            <person name="Agarwal S."/>
            <person name="Srivastava S."/>
            <person name="Singh M."/>
            <person name="Iquebal M.A."/>
            <person name="Jaiswal S."/>
            <person name="Angadi U.B."/>
            <person name="Kumar N."/>
            <person name="Raza M."/>
            <person name="Shah T.M."/>
            <person name="Rai A."/>
            <person name="Jena J.K."/>
        </authorList>
    </citation>
    <scope>NUCLEOTIDE SEQUENCE [LARGE SCALE GENOMIC DNA]</scope>
    <source>
        <strain evidence="2">DASCIFA01</strain>
        <tissue evidence="2">Testis</tissue>
    </source>
</reference>
<accession>A0A498LNY8</accession>
<organism evidence="2 3">
    <name type="scientific">Labeo rohita</name>
    <name type="common">Indian major carp</name>
    <name type="synonym">Cyprinus rohita</name>
    <dbReference type="NCBI Taxonomy" id="84645"/>
    <lineage>
        <taxon>Eukaryota</taxon>
        <taxon>Metazoa</taxon>
        <taxon>Chordata</taxon>
        <taxon>Craniata</taxon>
        <taxon>Vertebrata</taxon>
        <taxon>Euteleostomi</taxon>
        <taxon>Actinopterygii</taxon>
        <taxon>Neopterygii</taxon>
        <taxon>Teleostei</taxon>
        <taxon>Ostariophysi</taxon>
        <taxon>Cypriniformes</taxon>
        <taxon>Cyprinidae</taxon>
        <taxon>Labeoninae</taxon>
        <taxon>Labeonini</taxon>
        <taxon>Labeo</taxon>
    </lineage>
</organism>
<gene>
    <name evidence="2" type="ORF">ROHU_031603</name>
</gene>
<evidence type="ECO:0000313" key="2">
    <source>
        <dbReference type="EMBL" id="RXN08776.1"/>
    </source>
</evidence>
<keyword evidence="3" id="KW-1185">Reference proteome</keyword>
<dbReference type="EMBL" id="QBIY01013298">
    <property type="protein sequence ID" value="RXN08776.1"/>
    <property type="molecule type" value="Genomic_DNA"/>
</dbReference>
<comment type="caution">
    <text evidence="2">The sequence shown here is derived from an EMBL/GenBank/DDBJ whole genome shotgun (WGS) entry which is preliminary data.</text>
</comment>